<dbReference type="AlphaFoldDB" id="A0AAV7S0K1"/>
<evidence type="ECO:0000256" key="1">
    <source>
        <dbReference type="SAM" id="MobiDB-lite"/>
    </source>
</evidence>
<dbReference type="Proteomes" id="UP001066276">
    <property type="component" value="Chromosome 5"/>
</dbReference>
<evidence type="ECO:0000313" key="2">
    <source>
        <dbReference type="EMBL" id="KAJ1157270.1"/>
    </source>
</evidence>
<organism evidence="2 3">
    <name type="scientific">Pleurodeles waltl</name>
    <name type="common">Iberian ribbed newt</name>
    <dbReference type="NCBI Taxonomy" id="8319"/>
    <lineage>
        <taxon>Eukaryota</taxon>
        <taxon>Metazoa</taxon>
        <taxon>Chordata</taxon>
        <taxon>Craniata</taxon>
        <taxon>Vertebrata</taxon>
        <taxon>Euteleostomi</taxon>
        <taxon>Amphibia</taxon>
        <taxon>Batrachia</taxon>
        <taxon>Caudata</taxon>
        <taxon>Salamandroidea</taxon>
        <taxon>Salamandridae</taxon>
        <taxon>Pleurodelinae</taxon>
        <taxon>Pleurodeles</taxon>
    </lineage>
</organism>
<comment type="caution">
    <text evidence="2">The sequence shown here is derived from an EMBL/GenBank/DDBJ whole genome shotgun (WGS) entry which is preliminary data.</text>
</comment>
<accession>A0AAV7S0K1</accession>
<feature type="compositionally biased region" description="Basic and acidic residues" evidence="1">
    <location>
        <begin position="11"/>
        <end position="25"/>
    </location>
</feature>
<evidence type="ECO:0000313" key="3">
    <source>
        <dbReference type="Proteomes" id="UP001066276"/>
    </source>
</evidence>
<proteinExistence type="predicted"/>
<protein>
    <recommendedName>
        <fullName evidence="4">DUF834 domain-containing protein</fullName>
    </recommendedName>
</protein>
<dbReference type="EMBL" id="JANPWB010000009">
    <property type="protein sequence ID" value="KAJ1157270.1"/>
    <property type="molecule type" value="Genomic_DNA"/>
</dbReference>
<feature type="region of interest" description="Disordered" evidence="1">
    <location>
        <begin position="50"/>
        <end position="71"/>
    </location>
</feature>
<gene>
    <name evidence="2" type="ORF">NDU88_009985</name>
</gene>
<reference evidence="2" key="1">
    <citation type="journal article" date="2022" name="bioRxiv">
        <title>Sequencing and chromosome-scale assembly of the giantPleurodeles waltlgenome.</title>
        <authorList>
            <person name="Brown T."/>
            <person name="Elewa A."/>
            <person name="Iarovenko S."/>
            <person name="Subramanian E."/>
            <person name="Araus A.J."/>
            <person name="Petzold A."/>
            <person name="Susuki M."/>
            <person name="Suzuki K.-i.T."/>
            <person name="Hayashi T."/>
            <person name="Toyoda A."/>
            <person name="Oliveira C."/>
            <person name="Osipova E."/>
            <person name="Leigh N.D."/>
            <person name="Simon A."/>
            <person name="Yun M.H."/>
        </authorList>
    </citation>
    <scope>NUCLEOTIDE SEQUENCE</scope>
    <source>
        <strain evidence="2">20211129_DDA</strain>
        <tissue evidence="2">Liver</tissue>
    </source>
</reference>
<evidence type="ECO:0008006" key="4">
    <source>
        <dbReference type="Google" id="ProtNLM"/>
    </source>
</evidence>
<sequence>MARRASGADGSDWRTREGGQTEDSMHQGAVDDPAPRIEIQQDGTMAVVPAGSVDGLGVGPDLDPLSTSVQN</sequence>
<keyword evidence="3" id="KW-1185">Reference proteome</keyword>
<name>A0AAV7S0K1_PLEWA</name>
<feature type="region of interest" description="Disordered" evidence="1">
    <location>
        <begin position="1"/>
        <end position="37"/>
    </location>
</feature>